<dbReference type="InterPro" id="IPR028909">
    <property type="entry name" value="bL21-like"/>
</dbReference>
<dbReference type="Pfam" id="PF00829">
    <property type="entry name" value="Ribosomal_L21p"/>
    <property type="match status" value="1"/>
</dbReference>
<keyword evidence="3 4" id="KW-0687">Ribonucleoprotein</keyword>
<dbReference type="EMBL" id="AMFJ01028959">
    <property type="protein sequence ID" value="EKD44135.1"/>
    <property type="molecule type" value="Genomic_DNA"/>
</dbReference>
<dbReference type="GO" id="GO:0019843">
    <property type="term" value="F:rRNA binding"/>
    <property type="evidence" value="ECO:0007669"/>
    <property type="project" value="UniProtKB-UniRule"/>
</dbReference>
<accession>K1YMH1</accession>
<dbReference type="GO" id="GO:0005737">
    <property type="term" value="C:cytoplasm"/>
    <property type="evidence" value="ECO:0007669"/>
    <property type="project" value="UniProtKB-ARBA"/>
</dbReference>
<dbReference type="SUPFAM" id="SSF141091">
    <property type="entry name" value="L21p-like"/>
    <property type="match status" value="1"/>
</dbReference>
<dbReference type="GO" id="GO:0003735">
    <property type="term" value="F:structural constituent of ribosome"/>
    <property type="evidence" value="ECO:0007669"/>
    <property type="project" value="InterPro"/>
</dbReference>
<keyword evidence="4 5" id="KW-0694">RNA-binding</keyword>
<evidence type="ECO:0000313" key="6">
    <source>
        <dbReference type="EMBL" id="EKD44135.1"/>
    </source>
</evidence>
<evidence type="ECO:0000256" key="4">
    <source>
        <dbReference type="HAMAP-Rule" id="MF_01363"/>
    </source>
</evidence>
<comment type="subunit">
    <text evidence="4">Part of the 50S ribosomal subunit. Contacts protein L20.</text>
</comment>
<dbReference type="GO" id="GO:1990904">
    <property type="term" value="C:ribonucleoprotein complex"/>
    <property type="evidence" value="ECO:0007669"/>
    <property type="project" value="UniProtKB-KW"/>
</dbReference>
<reference evidence="6" key="1">
    <citation type="journal article" date="2012" name="Science">
        <title>Fermentation, hydrogen, and sulfur metabolism in multiple uncultivated bacterial phyla.</title>
        <authorList>
            <person name="Wrighton K.C."/>
            <person name="Thomas B.C."/>
            <person name="Sharon I."/>
            <person name="Miller C.S."/>
            <person name="Castelle C.J."/>
            <person name="VerBerkmoes N.C."/>
            <person name="Wilkins M.J."/>
            <person name="Hettich R.L."/>
            <person name="Lipton M.S."/>
            <person name="Williams K.H."/>
            <person name="Long P.E."/>
            <person name="Banfield J.F."/>
        </authorList>
    </citation>
    <scope>NUCLEOTIDE SEQUENCE [LARGE SCALE GENOMIC DNA]</scope>
</reference>
<comment type="function">
    <text evidence="4 5">This protein binds to 23S rRNA in the presence of protein L20.</text>
</comment>
<comment type="caution">
    <text evidence="6">The sequence shown here is derived from an EMBL/GenBank/DDBJ whole genome shotgun (WGS) entry which is preliminary data.</text>
</comment>
<dbReference type="PANTHER" id="PTHR21349">
    <property type="entry name" value="50S RIBOSOMAL PROTEIN L21"/>
    <property type="match status" value="1"/>
</dbReference>
<dbReference type="InterPro" id="IPR001787">
    <property type="entry name" value="Ribosomal_bL21"/>
</dbReference>
<organism evidence="6">
    <name type="scientific">uncultured bacterium</name>
    <name type="common">gcode 4</name>
    <dbReference type="NCBI Taxonomy" id="1234023"/>
    <lineage>
        <taxon>Bacteria</taxon>
        <taxon>environmental samples</taxon>
    </lineage>
</organism>
<dbReference type="InterPro" id="IPR036164">
    <property type="entry name" value="bL21-like_sf"/>
</dbReference>
<protein>
    <recommendedName>
        <fullName evidence="4">Large ribosomal subunit protein bL21</fullName>
    </recommendedName>
</protein>
<evidence type="ECO:0000256" key="2">
    <source>
        <dbReference type="ARBA" id="ARBA00022980"/>
    </source>
</evidence>
<sequence>MFAIVEIGGNQFTVKVGDIIEVDNQNTEVGSIMEVQPLLVSSEDGATVKVGTPVVEGAKVSLKVTQDFRGEKIRVFKMKSKKRYARTFGFRPEQTKLEVTAIV</sequence>
<keyword evidence="4 5" id="KW-0699">rRNA-binding</keyword>
<comment type="similarity">
    <text evidence="1 4 5">Belongs to the bacterial ribosomal protein bL21 family.</text>
</comment>
<dbReference type="HAMAP" id="MF_01363">
    <property type="entry name" value="Ribosomal_bL21"/>
    <property type="match status" value="1"/>
</dbReference>
<evidence type="ECO:0000256" key="5">
    <source>
        <dbReference type="RuleBase" id="RU000562"/>
    </source>
</evidence>
<keyword evidence="2 4" id="KW-0689">Ribosomal protein</keyword>
<proteinExistence type="inferred from homology"/>
<dbReference type="PANTHER" id="PTHR21349:SF0">
    <property type="entry name" value="LARGE RIBOSOMAL SUBUNIT PROTEIN BL21M"/>
    <property type="match status" value="1"/>
</dbReference>
<dbReference type="GO" id="GO:0006412">
    <property type="term" value="P:translation"/>
    <property type="evidence" value="ECO:0007669"/>
    <property type="project" value="UniProtKB-UniRule"/>
</dbReference>
<dbReference type="NCBIfam" id="TIGR00061">
    <property type="entry name" value="L21"/>
    <property type="match status" value="1"/>
</dbReference>
<gene>
    <name evidence="4 6" type="primary">rplU</name>
    <name evidence="6" type="ORF">ACD_71C00228G0002</name>
</gene>
<dbReference type="GO" id="GO:0005840">
    <property type="term" value="C:ribosome"/>
    <property type="evidence" value="ECO:0007669"/>
    <property type="project" value="UniProtKB-KW"/>
</dbReference>
<dbReference type="AlphaFoldDB" id="K1YMH1"/>
<evidence type="ECO:0000256" key="1">
    <source>
        <dbReference type="ARBA" id="ARBA00008563"/>
    </source>
</evidence>
<name>K1YMH1_9BACT</name>
<evidence type="ECO:0000256" key="3">
    <source>
        <dbReference type="ARBA" id="ARBA00023274"/>
    </source>
</evidence>